<evidence type="ECO:0000313" key="4">
    <source>
        <dbReference type="EMBL" id="CDJ60395.1"/>
    </source>
</evidence>
<comment type="caution">
    <text evidence="1">Lacks conserved residue(s) required for the propagation of feature annotation.</text>
</comment>
<feature type="region of interest" description="Disordered" evidence="2">
    <location>
        <begin position="129"/>
        <end position="236"/>
    </location>
</feature>
<feature type="compositionally biased region" description="Low complexity" evidence="2">
    <location>
        <begin position="1380"/>
        <end position="1389"/>
    </location>
</feature>
<evidence type="ECO:0000256" key="1">
    <source>
        <dbReference type="PROSITE-ProRule" id="PRU00239"/>
    </source>
</evidence>
<sequence>MVAPKGPSNDEGAPGAPQFVPLEPVRPPGRPEGFIEIPPAYQGQKLGCTYTAASDLKGPLEWKGPADGPEGGPKFVDTSFRGPPALSQELLGPFVGWTRAVHLGAPNPPYELMEFEPAAPPVLSSEATAAAAAAAAAADATASSSAPSKRSNKAPKGPPNSARGKDAAQLGPPEEPSYSLQSRKRPPNLIPPDGPPQGASSLKSVGASKGPPEPSVPPSGGPLGAPPPVGGGLQQELFAKYGEKILPYTCLDVGPPTSAAGSNGGACCNPSGAGAPAGAPVVSPGGSNGGAPGGSSGSPPLASPRTGAPLLSPTGAPVSSPGGSLASPGGPAESPVAPDSSTGAPSVGQGAWRAVQIDDIVPDGGPTGAPVFPVSKDPREMWGPLLAKGILKAFRGPLAAGGGPPPVIEALTGRKEVLLPLSPSLVSCYCLKGLWASVKLKANSAAAADAADAAAGGEREQEGVQRGGPLRSVGGPFEQMLGWRPFLLAAAQEGDTPSVSLLNRQSGGGPLQQLAGAPGELFAAFGEAEKVGPPRPPPHLGTLEGPQLPCEQFLTDFSGALPLNSPQHPLNKEEEQQRAAAAAAAAAAAPPQITREKEGGPIIVQRPFAVLLQHLLGGGAPLPAEMDREEPEGPTTPGSGEDAPVGEILTSEVHPGAPGGGVAAATATAAAASAAAAPAAEQEVGSPRGKDSSNSGGNADTPRSGGAAAAAVARRGSGSHIAQQNKAAVIQEALKTWGVPWATGGPPPVPPEGLRLEGGPWVHWQKMVDALAALDEAPLQELYDYQQGPLALQYPLRASVCLLNIPKRRLFPPAAPAAAATTTTAAAAAPSPTSNHVAAGEAGETAATNKKRLLNFFRPHTLILSLQGTPSLLNNPQQGAPIKETGGPPADNEGSLQQLQQQQLQQQKKQEMQQQQQQQKQREDTACHLLNLDTVIPQWAAKTPQVSAWLVAAAAAATSVSAEHGAATDAAGGIIPGTAAAAAAAEFAAAAQMLMGPERVNTLATGWGAPHGSRALAATSAGLLLQQMKGALLAEDVGLPRLGADRGPPQMLRLARGLSSLLLHGEKGAPVSCLLELGAGTFAFLVILRAPAAAAPFTVSWRRPLLQLQQLQQQAEAAQQQQQQQQSKRKGPSSESSGAAASLPKDAAGAPQAILPQGPLEVPCTHLSLESFLAGPPLSFCVQQYPIVGPERGPPGCHSIWYKAEVEALWSCFWGPPYLLLMLQVPHAGLGPLLRLSLTPLGPPVSVSAAGGPQALKGATSQDPKQQRSVAVNLGASDLRSLPLLPFLKVPLMDPCLQQQQQIQQQQQQQPQYYIGRYLLLLEAALPTPSRAVHCSLSVAMPPQGPPGAPEGPLGPPGAEGLPGLDASTKDAAGGPPLSPTSLSPQRPLCMQPLPLTFKALWQGTPLGGPQGPPELLDLVGGPYGEAILLCNHRLVVRGPQAARLSLSLTAEGAPPGALLCAKLLQLVKRGAPDAARDKRLGEDNSHATLDPQHDGSPTAAAGAAGTSSKTTSKASKGAAAEADDGLTGKEDMLQRPEEVLLLQQEAPSCCIFADVHLLPGALYVLRAHYYEEAPPEPPSPRSTTESYYCRSSSSNSNRSTSSNSGNDSNSSSSSSSSSTLNWVLEATGSGEVAVGPDITKDEIAAAWKEPTYPGRSQQAVLSRRLYLQGPPGALLRGPLLGGSVSSSADTPGVPNPLSLQHLLQLVYWKLNLTIVQFVQALKAEAQQQQQQEEQQDQQQQEQQDQQEQQQESWRQDDIFGVRSFSDSKRLPPWWGPPSIECSPRYPLWGAPDIEIEGGEGPFELTQQIFCSSKLLTEGPLGLLIGGPDALEKLYTECVGPALAAAGGGPMTPQQIAAALEKGAAGAPQKSREEEVGGPRGGGNNKKNQGGLDKKPRGPPEKGRAPAASGGRGPLSKGGKDEARRDRGQSIVSSEGAPTAPVAAPQLLKGPLQPELYTHPELKRFVASIAGESATRIVGPPITWGSQMGAPLSLSCGAPQAKEGPCWGPLIEEETATDDLTDALEETTACIGNMRAMLQQQEEQQEQQQQQQHEGVEEDEGGPPPPQAPVSPLLRVRGPQKETREALRLLQLKRQEVLSAAAEIMTEEAAKDIKIDTLEKVLQQMQQAKLRGPHKQTEEKLQNTLALLKATQRTFWRGLAVAAAAAAAVLQQRRRIVVVLRSDKKEKMIILL</sequence>
<protein>
    <recommendedName>
        <fullName evidence="3">Calpain catalytic domain-containing protein</fullName>
    </recommendedName>
</protein>
<feature type="region of interest" description="Disordered" evidence="2">
    <location>
        <begin position="869"/>
        <end position="920"/>
    </location>
</feature>
<feature type="region of interest" description="Disordered" evidence="2">
    <location>
        <begin position="620"/>
        <end position="662"/>
    </location>
</feature>
<evidence type="ECO:0000256" key="2">
    <source>
        <dbReference type="SAM" id="MobiDB-lite"/>
    </source>
</evidence>
<dbReference type="GO" id="GO:0004198">
    <property type="term" value="F:calcium-dependent cysteine-type endopeptidase activity"/>
    <property type="evidence" value="ECO:0007669"/>
    <property type="project" value="InterPro"/>
</dbReference>
<feature type="compositionally biased region" description="Low complexity" evidence="2">
    <location>
        <begin position="1582"/>
        <end position="1618"/>
    </location>
</feature>
<dbReference type="OMA" id="QGRHAFF"/>
<feature type="region of interest" description="Disordered" evidence="2">
    <location>
        <begin position="249"/>
        <end position="349"/>
    </location>
</feature>
<feature type="region of interest" description="Disordered" evidence="2">
    <location>
        <begin position="678"/>
        <end position="724"/>
    </location>
</feature>
<feature type="region of interest" description="Disordered" evidence="2">
    <location>
        <begin position="1860"/>
        <end position="1947"/>
    </location>
</feature>
<feature type="region of interest" description="Disordered" evidence="2">
    <location>
        <begin position="1574"/>
        <end position="1618"/>
    </location>
</feature>
<feature type="region of interest" description="Disordered" evidence="2">
    <location>
        <begin position="1"/>
        <end position="37"/>
    </location>
</feature>
<feature type="compositionally biased region" description="Low complexity" evidence="2">
    <location>
        <begin position="2039"/>
        <end position="2052"/>
    </location>
</feature>
<feature type="region of interest" description="Disordered" evidence="2">
    <location>
        <begin position="57"/>
        <end position="83"/>
    </location>
</feature>
<feature type="domain" description="Calpain catalytic" evidence="3">
    <location>
        <begin position="350"/>
        <end position="413"/>
    </location>
</feature>
<dbReference type="VEuPathDB" id="ToxoDB:EMWEY_00006340"/>
<gene>
    <name evidence="4" type="ORF">EMWEY_00006340</name>
</gene>
<dbReference type="GO" id="GO:0000785">
    <property type="term" value="C:chromatin"/>
    <property type="evidence" value="ECO:0007669"/>
    <property type="project" value="TreeGrafter"/>
</dbReference>
<feature type="region of interest" description="Disordered" evidence="2">
    <location>
        <begin position="558"/>
        <end position="594"/>
    </location>
</feature>
<reference evidence="4" key="1">
    <citation type="submission" date="2013-10" db="EMBL/GenBank/DDBJ databases">
        <title>Genomic analysis of the causative agents of coccidiosis in chickens.</title>
        <authorList>
            <person name="Reid A.J."/>
            <person name="Blake D."/>
            <person name="Billington K."/>
            <person name="Browne H."/>
            <person name="Dunn M."/>
            <person name="Hung S."/>
            <person name="Kawahara F."/>
            <person name="Miranda-Saavedra D."/>
            <person name="Mourier T."/>
            <person name="Nagra H."/>
            <person name="Otto T.D."/>
            <person name="Rawlings N."/>
            <person name="Sanchez A."/>
            <person name="Sanders M."/>
            <person name="Subramaniam C."/>
            <person name="Tay Y."/>
            <person name="Dear P."/>
            <person name="Doerig C."/>
            <person name="Gruber A."/>
            <person name="Parkinson J."/>
            <person name="Shirley M."/>
            <person name="Wan K.L."/>
            <person name="Berriman M."/>
            <person name="Tomley F."/>
            <person name="Pain A."/>
        </authorList>
    </citation>
    <scope>NUCLEOTIDE SEQUENCE [LARGE SCALE GENOMIC DNA]</scope>
    <source>
        <strain evidence="4">Weybridge</strain>
    </source>
</reference>
<evidence type="ECO:0000259" key="3">
    <source>
        <dbReference type="PROSITE" id="PS50203"/>
    </source>
</evidence>
<feature type="compositionally biased region" description="Low complexity" evidence="2">
    <location>
        <begin position="129"/>
        <end position="146"/>
    </location>
</feature>
<dbReference type="GO" id="GO:0006508">
    <property type="term" value="P:proteolysis"/>
    <property type="evidence" value="ECO:0007669"/>
    <property type="project" value="InterPro"/>
</dbReference>
<feature type="compositionally biased region" description="Gly residues" evidence="2">
    <location>
        <begin position="286"/>
        <end position="296"/>
    </location>
</feature>
<feature type="region of interest" description="Disordered" evidence="2">
    <location>
        <begin position="1733"/>
        <end position="1757"/>
    </location>
</feature>
<dbReference type="OrthoDB" id="348370at2759"/>
<feature type="compositionally biased region" description="Low complexity" evidence="2">
    <location>
        <begin position="579"/>
        <end position="589"/>
    </location>
</feature>
<feature type="region of interest" description="Disordered" evidence="2">
    <location>
        <begin position="2039"/>
        <end position="2076"/>
    </location>
</feature>
<reference evidence="4" key="2">
    <citation type="submission" date="2013-10" db="EMBL/GenBank/DDBJ databases">
        <authorList>
            <person name="Aslett M."/>
        </authorList>
    </citation>
    <scope>NUCLEOTIDE SEQUENCE [LARGE SCALE GENOMIC DNA]</scope>
    <source>
        <strain evidence="4">Weybridge</strain>
    </source>
</reference>
<feature type="region of interest" description="Disordered" evidence="2">
    <location>
        <begin position="1484"/>
        <end position="1530"/>
    </location>
</feature>
<dbReference type="PANTHER" id="PTHR13992">
    <property type="entry name" value="NUCLEAR RECEPTOR CO-REPRESSOR RELATED NCOR"/>
    <property type="match status" value="1"/>
</dbReference>
<feature type="region of interest" description="Disordered" evidence="2">
    <location>
        <begin position="825"/>
        <end position="844"/>
    </location>
</feature>
<dbReference type="PROSITE" id="PS50203">
    <property type="entry name" value="CALPAIN_CAT"/>
    <property type="match status" value="1"/>
</dbReference>
<feature type="compositionally biased region" description="Low complexity" evidence="2">
    <location>
        <begin position="1499"/>
        <end position="1521"/>
    </location>
</feature>
<dbReference type="InterPro" id="IPR038765">
    <property type="entry name" value="Papain-like_cys_pep_sf"/>
</dbReference>
<dbReference type="InterPro" id="IPR051571">
    <property type="entry name" value="N-CoR_corepressor"/>
</dbReference>
<dbReference type="InterPro" id="IPR001300">
    <property type="entry name" value="Peptidase_C2_calpain_cat"/>
</dbReference>
<feature type="compositionally biased region" description="Pro residues" evidence="2">
    <location>
        <begin position="211"/>
        <end position="229"/>
    </location>
</feature>
<feature type="region of interest" description="Disordered" evidence="2">
    <location>
        <begin position="1338"/>
        <end position="1389"/>
    </location>
</feature>
<feature type="compositionally biased region" description="Pro residues" evidence="2">
    <location>
        <begin position="1343"/>
        <end position="1356"/>
    </location>
</feature>
<dbReference type="Proteomes" id="UP000030763">
    <property type="component" value="Unassembled WGS sequence"/>
</dbReference>
<dbReference type="EMBL" id="HG721840">
    <property type="protein sequence ID" value="CDJ60395.1"/>
    <property type="molecule type" value="Genomic_DNA"/>
</dbReference>
<feature type="compositionally biased region" description="Low complexity" evidence="2">
    <location>
        <begin position="1133"/>
        <end position="1142"/>
    </location>
</feature>
<feature type="compositionally biased region" description="Low complexity" evidence="2">
    <location>
        <begin position="703"/>
        <end position="719"/>
    </location>
</feature>
<dbReference type="SUPFAM" id="SSF54001">
    <property type="entry name" value="Cysteine proteinases"/>
    <property type="match status" value="1"/>
</dbReference>
<dbReference type="RefSeq" id="XP_013337045.1">
    <property type="nucleotide sequence ID" value="XM_013481591.1"/>
</dbReference>
<evidence type="ECO:0000313" key="5">
    <source>
        <dbReference type="Proteomes" id="UP000030763"/>
    </source>
</evidence>
<dbReference type="GeneID" id="25334620"/>
<feature type="compositionally biased region" description="Low complexity" evidence="2">
    <location>
        <begin position="315"/>
        <end position="335"/>
    </location>
</feature>
<feature type="compositionally biased region" description="Polar residues" evidence="2">
    <location>
        <begin position="869"/>
        <end position="878"/>
    </location>
</feature>
<proteinExistence type="predicted"/>
<feature type="region of interest" description="Disordered" evidence="2">
    <location>
        <begin position="1117"/>
        <end position="1143"/>
    </location>
</feature>
<name>U6MFG0_EIMMA</name>
<accession>U6MFG0</accession>
<dbReference type="PANTHER" id="PTHR13992:SF39">
    <property type="entry name" value="SMRTER, ISOFORM G"/>
    <property type="match status" value="1"/>
</dbReference>
<feature type="compositionally biased region" description="Low complexity" evidence="2">
    <location>
        <begin position="1733"/>
        <end position="1752"/>
    </location>
</feature>
<keyword evidence="5" id="KW-1185">Reference proteome</keyword>
<feature type="compositionally biased region" description="Basic and acidic residues" evidence="2">
    <location>
        <begin position="1892"/>
        <end position="1904"/>
    </location>
</feature>
<feature type="compositionally biased region" description="Low complexity" evidence="2">
    <location>
        <begin position="1117"/>
        <end position="1126"/>
    </location>
</feature>
<feature type="compositionally biased region" description="Low complexity" evidence="2">
    <location>
        <begin position="896"/>
        <end position="919"/>
    </location>
</feature>
<dbReference type="GO" id="GO:0006357">
    <property type="term" value="P:regulation of transcription by RNA polymerase II"/>
    <property type="evidence" value="ECO:0007669"/>
    <property type="project" value="TreeGrafter"/>
</dbReference>
<organism evidence="4 5">
    <name type="scientific">Eimeria maxima</name>
    <name type="common">Coccidian parasite</name>
    <dbReference type="NCBI Taxonomy" id="5804"/>
    <lineage>
        <taxon>Eukaryota</taxon>
        <taxon>Sar</taxon>
        <taxon>Alveolata</taxon>
        <taxon>Apicomplexa</taxon>
        <taxon>Conoidasida</taxon>
        <taxon>Coccidia</taxon>
        <taxon>Eucoccidiorida</taxon>
        <taxon>Eimeriorina</taxon>
        <taxon>Eimeriidae</taxon>
        <taxon>Eimeria</taxon>
    </lineage>
</organism>
<feature type="compositionally biased region" description="Low complexity" evidence="2">
    <location>
        <begin position="265"/>
        <end position="285"/>
    </location>
</feature>
<feature type="compositionally biased region" description="Basic and acidic residues" evidence="2">
    <location>
        <begin position="1918"/>
        <end position="1928"/>
    </location>
</feature>